<comment type="subcellular location">
    <subcellularLocation>
        <location evidence="1">Cell membrane</location>
        <topology evidence="1">Multi-pass membrane protein</topology>
    </subcellularLocation>
</comment>
<keyword evidence="5 8" id="KW-0812">Transmembrane</keyword>
<evidence type="ECO:0000259" key="9">
    <source>
        <dbReference type="Pfam" id="PF13231"/>
    </source>
</evidence>
<feature type="transmembrane region" description="Helical" evidence="8">
    <location>
        <begin position="988"/>
        <end position="1007"/>
    </location>
</feature>
<dbReference type="GO" id="GO:0016757">
    <property type="term" value="F:glycosyltransferase activity"/>
    <property type="evidence" value="ECO:0007669"/>
    <property type="project" value="UniProtKB-KW"/>
</dbReference>
<feature type="transmembrane region" description="Helical" evidence="8">
    <location>
        <begin position="484"/>
        <end position="503"/>
    </location>
</feature>
<dbReference type="EMBL" id="JBBMFE010000001">
    <property type="protein sequence ID" value="MEQ2470958.1"/>
    <property type="molecule type" value="Genomic_DNA"/>
</dbReference>
<feature type="transmembrane region" description="Helical" evidence="8">
    <location>
        <begin position="940"/>
        <end position="958"/>
    </location>
</feature>
<feature type="domain" description="Glycosyltransferase RgtA/B/C/D-like" evidence="9">
    <location>
        <begin position="168"/>
        <end position="296"/>
    </location>
</feature>
<keyword evidence="6 8" id="KW-1133">Transmembrane helix</keyword>
<feature type="transmembrane region" description="Helical" evidence="8">
    <location>
        <begin position="688"/>
        <end position="708"/>
    </location>
</feature>
<dbReference type="EC" id="2.4.-.-" evidence="10"/>
<feature type="transmembrane region" description="Helical" evidence="8">
    <location>
        <begin position="52"/>
        <end position="73"/>
    </location>
</feature>
<keyword evidence="7 8" id="KW-0472">Membrane</keyword>
<feature type="transmembrane region" description="Helical" evidence="8">
    <location>
        <begin position="245"/>
        <end position="274"/>
    </location>
</feature>
<evidence type="ECO:0000256" key="5">
    <source>
        <dbReference type="ARBA" id="ARBA00022692"/>
    </source>
</evidence>
<dbReference type="PANTHER" id="PTHR33908:SF11">
    <property type="entry name" value="MEMBRANE PROTEIN"/>
    <property type="match status" value="1"/>
</dbReference>
<evidence type="ECO:0000313" key="10">
    <source>
        <dbReference type="EMBL" id="MEQ2470958.1"/>
    </source>
</evidence>
<comment type="caution">
    <text evidence="10">The sequence shown here is derived from an EMBL/GenBank/DDBJ whole genome shotgun (WGS) entry which is preliminary data.</text>
</comment>
<feature type="transmembrane region" description="Helical" evidence="8">
    <location>
        <begin position="85"/>
        <end position="104"/>
    </location>
</feature>
<feature type="transmembrane region" description="Helical" evidence="8">
    <location>
        <begin position="12"/>
        <end position="32"/>
    </location>
</feature>
<proteinExistence type="predicted"/>
<feature type="transmembrane region" description="Helical" evidence="8">
    <location>
        <begin position="286"/>
        <end position="302"/>
    </location>
</feature>
<feature type="transmembrane region" description="Helical" evidence="8">
    <location>
        <begin position="436"/>
        <end position="453"/>
    </location>
</feature>
<keyword evidence="2" id="KW-1003">Cell membrane</keyword>
<feature type="transmembrane region" description="Helical" evidence="8">
    <location>
        <begin position="163"/>
        <end position="182"/>
    </location>
</feature>
<evidence type="ECO:0000256" key="3">
    <source>
        <dbReference type="ARBA" id="ARBA00022676"/>
    </source>
</evidence>
<sequence>MDTKKFEFFCSRVAAGVGILILGFLSLYSIFYTRKFPTNHDEMPVQTWGSPVSLVILVVLLIAAVGYLGHWILKNEKHRERNIRLLLAFTCIYAAVYGIVWAFACKYHMMWDPQLVSFWGDQLAHGMNDVSASDIDYLSSYPHQMGLIALLELVYRICGPENYHAFQVLNGLGAGAIVYLGCKIIRMTTKRQEPAVYFLLLMLCCHPLYIYVCFVYGEVLSVCLSFLAVYALLLYLERRQIRYGVLLGAALTLACLVRSNCYIVIAAIACVLLVKMISDKKLRHGLVLLLCLAMFFVSHTALDKFYEQRLGFSLENGMPTVLWVAMGLQEGGSDGIEREAGWYNGFAYDVFVDECGRDQEQSKQIGMEAVMESLTNFKEHPAYAADFFWRKIGSQWVEPTYSCLQETNRRIEERSTFMDRLYKGDLWPGFVRFMDVYQSVIYFGAFLFLLLIIRKKIPVEQLSLLIVVIGGFLFYVVWEAKSRYVLPYFIMLIPSAACGWDLFLQKLGRLWEKCGVGRRVRAFAAKLQTEKTEQLCSRVILLLAGLPTAFLFLYSLIFTTIYESNDLEVPSQTVDPVPLILLFVAASLGALWMAGRWILKKEANRKRNLHILLGVVLVHCAVFCIAWNLLAQSALRADPLYIHAIGGGFALSDLNESAMDYLYTYPHQAGQALLVEIVYRIFGYENFFAFRMVNTLGVLVFVVSGFAITGELFRKDRAQVNFLLLAAGCVPLFVYTNVIYGEVLAIAAVSFGLWMFLRWLREEKLRDLILMILALVFAVYMKNNALIAAVAIILTALIKAVAEHRKKLAVWMIPFLAALLLSQPAMTKLYEHRSGWPLDRGMPKTLWVAMGLQGEGMTAGWWNEYPDKVYKEQAGYNPEEADAIAKEAIAFSVKGFAEHPKAAVSFFGHKFVSQWNDAGYGCEVSAGSQDTPRLEFWMNSYQSLIFLGACAFAVLAWKRRYRIEACLPVLILLGGYLFHLAWEVKGRYGLFYFVLLLPAAAEGLAGLTEKALKKEKAGENVHEA</sequence>
<feature type="transmembrane region" description="Helical" evidence="8">
    <location>
        <begin position="535"/>
        <end position="557"/>
    </location>
</feature>
<evidence type="ECO:0000256" key="2">
    <source>
        <dbReference type="ARBA" id="ARBA00022475"/>
    </source>
</evidence>
<protein>
    <submittedName>
        <fullName evidence="10">Glycosyltransferase family 39 protein</fullName>
        <ecNumber evidence="10">2.4.-.-</ecNumber>
    </submittedName>
</protein>
<reference evidence="10 11" key="1">
    <citation type="submission" date="2024-03" db="EMBL/GenBank/DDBJ databases">
        <title>Human intestinal bacterial collection.</title>
        <authorList>
            <person name="Pauvert C."/>
            <person name="Hitch T.C.A."/>
            <person name="Clavel T."/>
        </authorList>
    </citation>
    <scope>NUCLEOTIDE SEQUENCE [LARGE SCALE GENOMIC DNA]</scope>
    <source>
        <strain evidence="10 11">CLA-AA-H132</strain>
    </source>
</reference>
<organism evidence="10 11">
    <name type="scientific">Laedolimicola intestinihominis</name>
    <dbReference type="NCBI Taxonomy" id="3133166"/>
    <lineage>
        <taxon>Bacteria</taxon>
        <taxon>Bacillati</taxon>
        <taxon>Bacillota</taxon>
        <taxon>Clostridia</taxon>
        <taxon>Lachnospirales</taxon>
        <taxon>Lachnospiraceae</taxon>
        <taxon>Laedolimicola</taxon>
    </lineage>
</organism>
<gene>
    <name evidence="10" type="ORF">WMO29_00350</name>
</gene>
<dbReference type="InterPro" id="IPR038731">
    <property type="entry name" value="RgtA/B/C-like"/>
</dbReference>
<evidence type="ECO:0000256" key="8">
    <source>
        <dbReference type="SAM" id="Phobius"/>
    </source>
</evidence>
<keyword evidence="11" id="KW-1185">Reference proteome</keyword>
<dbReference type="InterPro" id="IPR050297">
    <property type="entry name" value="LipidA_mod_glycosyltrf_83"/>
</dbReference>
<name>A0ABV1FC60_9FIRM</name>
<feature type="domain" description="Glycosyltransferase RgtA/B/C/D-like" evidence="9">
    <location>
        <begin position="673"/>
        <end position="820"/>
    </location>
</feature>
<feature type="transmembrane region" description="Helical" evidence="8">
    <location>
        <begin position="772"/>
        <end position="802"/>
    </location>
</feature>
<feature type="transmembrane region" description="Helical" evidence="8">
    <location>
        <begin position="965"/>
        <end position="982"/>
    </location>
</feature>
<keyword evidence="3 10" id="KW-0328">Glycosyltransferase</keyword>
<evidence type="ECO:0000256" key="7">
    <source>
        <dbReference type="ARBA" id="ARBA00023136"/>
    </source>
</evidence>
<dbReference type="PANTHER" id="PTHR33908">
    <property type="entry name" value="MANNOSYLTRANSFERASE YKCB-RELATED"/>
    <property type="match status" value="1"/>
</dbReference>
<evidence type="ECO:0000313" key="11">
    <source>
        <dbReference type="Proteomes" id="UP001438008"/>
    </source>
</evidence>
<dbReference type="Proteomes" id="UP001438008">
    <property type="component" value="Unassembled WGS sequence"/>
</dbReference>
<evidence type="ECO:0000256" key="1">
    <source>
        <dbReference type="ARBA" id="ARBA00004651"/>
    </source>
</evidence>
<feature type="transmembrane region" description="Helical" evidence="8">
    <location>
        <begin position="462"/>
        <end position="478"/>
    </location>
</feature>
<evidence type="ECO:0000256" key="6">
    <source>
        <dbReference type="ARBA" id="ARBA00022989"/>
    </source>
</evidence>
<feature type="transmembrane region" description="Helical" evidence="8">
    <location>
        <begin position="808"/>
        <end position="826"/>
    </location>
</feature>
<feature type="transmembrane region" description="Helical" evidence="8">
    <location>
        <begin position="208"/>
        <end position="233"/>
    </location>
</feature>
<evidence type="ECO:0000256" key="4">
    <source>
        <dbReference type="ARBA" id="ARBA00022679"/>
    </source>
</evidence>
<keyword evidence="4 10" id="KW-0808">Transferase</keyword>
<feature type="transmembrane region" description="Helical" evidence="8">
    <location>
        <begin position="611"/>
        <end position="630"/>
    </location>
</feature>
<accession>A0ABV1FC60</accession>
<feature type="transmembrane region" description="Helical" evidence="8">
    <location>
        <begin position="720"/>
        <end position="737"/>
    </location>
</feature>
<dbReference type="Pfam" id="PF13231">
    <property type="entry name" value="PMT_2"/>
    <property type="match status" value="2"/>
</dbReference>
<feature type="transmembrane region" description="Helical" evidence="8">
    <location>
        <begin position="577"/>
        <end position="599"/>
    </location>
</feature>
<dbReference type="RefSeq" id="WP_349163280.1">
    <property type="nucleotide sequence ID" value="NZ_JBBMFE010000001.1"/>
</dbReference>